<dbReference type="EC" id="5.2.1.8" evidence="6"/>
<protein>
    <recommendedName>
        <fullName evidence="6">Peptidyl-prolyl cis-trans isomerase</fullName>
        <ecNumber evidence="6">5.2.1.8</ecNumber>
    </recommendedName>
</protein>
<dbReference type="Gene3D" id="3.10.50.40">
    <property type="match status" value="1"/>
</dbReference>
<feature type="signal peptide" evidence="7">
    <location>
        <begin position="1"/>
        <end position="26"/>
    </location>
</feature>
<dbReference type="EMBL" id="DF970145">
    <property type="protein sequence ID" value="GAP65041.1"/>
    <property type="molecule type" value="Genomic_DNA"/>
</dbReference>
<dbReference type="Gene3D" id="1.10.287.460">
    <property type="entry name" value="Peptidyl-prolyl cis-trans isomerase, FKBP-type, N-terminal domain"/>
    <property type="match status" value="1"/>
</dbReference>
<name>A0A0K8QK07_9GAMM</name>
<evidence type="ECO:0000256" key="2">
    <source>
        <dbReference type="ARBA" id="ARBA00006577"/>
    </source>
</evidence>
<keyword evidence="11" id="KW-1185">Reference proteome</keyword>
<dbReference type="GO" id="GO:0006457">
    <property type="term" value="P:protein folding"/>
    <property type="evidence" value="ECO:0007669"/>
    <property type="project" value="InterPro"/>
</dbReference>
<comment type="similarity">
    <text evidence="2 6">Belongs to the FKBP-type PPIase family.</text>
</comment>
<dbReference type="STRING" id="1475481.GCA_000953855_00333"/>
<keyword evidence="3 5" id="KW-0697">Rotamase</keyword>
<reference evidence="10" key="2">
    <citation type="submission" date="2015-08" db="EMBL/GenBank/DDBJ databases">
        <title>Complete DNA Sequence of Pseudomonas syringae pv. actinidiae, the Causal Agent of Kiwifruit Canker Disease.</title>
        <authorList>
            <person name="Rikkerink E.H.A."/>
            <person name="Fineran P.C."/>
        </authorList>
    </citation>
    <scope>NUCLEOTIDE SEQUENCE</scope>
    <source>
        <strain evidence="10">SkMP5</strain>
    </source>
</reference>
<evidence type="ECO:0000313" key="11">
    <source>
        <dbReference type="Proteomes" id="UP000253740"/>
    </source>
</evidence>
<evidence type="ECO:0000313" key="9">
    <source>
        <dbReference type="EMBL" id="GAN44045.1"/>
    </source>
</evidence>
<evidence type="ECO:0000256" key="6">
    <source>
        <dbReference type="RuleBase" id="RU003915"/>
    </source>
</evidence>
<evidence type="ECO:0000256" key="4">
    <source>
        <dbReference type="ARBA" id="ARBA00023235"/>
    </source>
</evidence>
<dbReference type="EMBL" id="DF952378">
    <property type="protein sequence ID" value="GAN44045.1"/>
    <property type="molecule type" value="Genomic_DNA"/>
</dbReference>
<dbReference type="Pfam" id="PF01346">
    <property type="entry name" value="FKBP_N"/>
    <property type="match status" value="1"/>
</dbReference>
<dbReference type="Proteomes" id="UP000253740">
    <property type="component" value="Unassembled WGS sequence"/>
</dbReference>
<keyword evidence="4 5" id="KW-0413">Isomerase</keyword>
<keyword evidence="7" id="KW-0732">Signal</keyword>
<dbReference type="SUPFAM" id="SSF54534">
    <property type="entry name" value="FKBP-like"/>
    <property type="match status" value="1"/>
</dbReference>
<dbReference type="PROSITE" id="PS50059">
    <property type="entry name" value="FKBP_PPIASE"/>
    <property type="match status" value="1"/>
</dbReference>
<evidence type="ECO:0000256" key="5">
    <source>
        <dbReference type="PROSITE-ProRule" id="PRU00277"/>
    </source>
</evidence>
<dbReference type="InterPro" id="IPR046357">
    <property type="entry name" value="PPIase_dom_sf"/>
</dbReference>
<dbReference type="Pfam" id="PF00254">
    <property type="entry name" value="FKBP_C"/>
    <property type="match status" value="1"/>
</dbReference>
<evidence type="ECO:0000256" key="7">
    <source>
        <dbReference type="SAM" id="SignalP"/>
    </source>
</evidence>
<feature type="domain" description="PPIase FKBP-type" evidence="8">
    <location>
        <begin position="147"/>
        <end position="233"/>
    </location>
</feature>
<evidence type="ECO:0000256" key="1">
    <source>
        <dbReference type="ARBA" id="ARBA00000971"/>
    </source>
</evidence>
<reference evidence="9" key="1">
    <citation type="submission" date="2015-03" db="EMBL/GenBank/DDBJ databases">
        <title>Draft genome sequence of Mizugakiibacter sediminis skMP5.</title>
        <authorList>
            <person name="Watanabe T."/>
            <person name="Kojima H."/>
            <person name="Fukui M."/>
        </authorList>
    </citation>
    <scope>NUCLEOTIDE SEQUENCE</scope>
    <source>
        <strain evidence="9">SkMP5</strain>
    </source>
</reference>
<evidence type="ECO:0000313" key="10">
    <source>
        <dbReference type="EMBL" id="GAP65041.1"/>
    </source>
</evidence>
<accession>A0A0K8QK07</accession>
<dbReference type="InterPro" id="IPR000774">
    <property type="entry name" value="PPIase_FKBP_N"/>
</dbReference>
<evidence type="ECO:0000256" key="3">
    <source>
        <dbReference type="ARBA" id="ARBA00023110"/>
    </source>
</evidence>
<dbReference type="PANTHER" id="PTHR43811">
    <property type="entry name" value="FKBP-TYPE PEPTIDYL-PROLYL CIS-TRANS ISOMERASE FKPA"/>
    <property type="match status" value="1"/>
</dbReference>
<dbReference type="InterPro" id="IPR036944">
    <property type="entry name" value="PPIase_FKBP_N_sf"/>
</dbReference>
<dbReference type="InterPro" id="IPR001179">
    <property type="entry name" value="PPIase_FKBP_dom"/>
</dbReference>
<dbReference type="AlphaFoldDB" id="A0A0K8QK07"/>
<feature type="chain" id="PRO_5007414679" description="Peptidyl-prolyl cis-trans isomerase" evidence="7">
    <location>
        <begin position="27"/>
        <end position="246"/>
    </location>
</feature>
<proteinExistence type="inferred from homology"/>
<dbReference type="PANTHER" id="PTHR43811:SF19">
    <property type="entry name" value="39 KDA FK506-BINDING NUCLEAR PROTEIN"/>
    <property type="match status" value="1"/>
</dbReference>
<dbReference type="OrthoDB" id="9814548at2"/>
<dbReference type="RefSeq" id="WP_062534474.1">
    <property type="nucleotide sequence ID" value="NZ_DF970145.1"/>
</dbReference>
<dbReference type="HOGENOM" id="CLU_013615_0_2_6"/>
<dbReference type="GO" id="GO:0003755">
    <property type="term" value="F:peptidyl-prolyl cis-trans isomerase activity"/>
    <property type="evidence" value="ECO:0007669"/>
    <property type="project" value="UniProtKB-UniRule"/>
</dbReference>
<sequence length="246" mass="25515">MKHVLRPTLSAAAMLAALGIVGTALAAAPTTEKDKASYVVGMDMANNIPPIVREELNPAVVAEALRTVLSGQKAALSDQDAQAIRQAFVTKLKAKAEAQEKAEAAKNKAAGDAYLAKNKTRPGVKVTPSGLQYEVVTMGTGPKPGPNDTVQINYTGTLVDGTKFDASADHGGPASLPLASVFPGFKEAMQLMPEGSHFKFAIPANLAYGDKAASPVIGPNSTLLFDVTLLKANVPAAQQQAQPQGK</sequence>
<evidence type="ECO:0000259" key="8">
    <source>
        <dbReference type="PROSITE" id="PS50059"/>
    </source>
</evidence>
<comment type="catalytic activity">
    <reaction evidence="1 5 6">
        <text>[protein]-peptidylproline (omega=180) = [protein]-peptidylproline (omega=0)</text>
        <dbReference type="Rhea" id="RHEA:16237"/>
        <dbReference type="Rhea" id="RHEA-COMP:10747"/>
        <dbReference type="Rhea" id="RHEA-COMP:10748"/>
        <dbReference type="ChEBI" id="CHEBI:83833"/>
        <dbReference type="ChEBI" id="CHEBI:83834"/>
        <dbReference type="EC" id="5.2.1.8"/>
    </reaction>
</comment>
<organism evidence="10">
    <name type="scientific">Mizugakiibacter sediminis</name>
    <dbReference type="NCBI Taxonomy" id="1475481"/>
    <lineage>
        <taxon>Bacteria</taxon>
        <taxon>Pseudomonadati</taxon>
        <taxon>Pseudomonadota</taxon>
        <taxon>Gammaproteobacteria</taxon>
        <taxon>Lysobacterales</taxon>
        <taxon>Rhodanobacteraceae</taxon>
        <taxon>Mizugakiibacter</taxon>
    </lineage>
</organism>
<gene>
    <name evidence="9" type="ORF">MBSD_0562</name>
    <name evidence="10" type="ORF">MBSD_n0329</name>
</gene>